<feature type="signal peptide" evidence="2">
    <location>
        <begin position="1"/>
        <end position="23"/>
    </location>
</feature>
<dbReference type="AlphaFoldDB" id="A0A6B3SLM7"/>
<dbReference type="RefSeq" id="WP_163963180.1">
    <property type="nucleotide sequence ID" value="NZ_JAAIVB010000037.1"/>
</dbReference>
<sequence length="94" mass="9923">MTRRLCPAITFFIAALLAGSPFAAPQDAAAQRSEARPMPRIVITARRMTDAEKARDAELERRQQSQAKAQPGGVSGGLAGPAARQIVGLTCSDC</sequence>
<evidence type="ECO:0000256" key="2">
    <source>
        <dbReference type="SAM" id="SignalP"/>
    </source>
</evidence>
<reference evidence="3 4" key="1">
    <citation type="submission" date="2020-02" db="EMBL/GenBank/DDBJ databases">
        <authorList>
            <person name="Kim M.K."/>
        </authorList>
    </citation>
    <scope>NUCLEOTIDE SEQUENCE [LARGE SCALE GENOMIC DNA]</scope>
    <source>
        <strain evidence="3 4">17J57-3</strain>
    </source>
</reference>
<organism evidence="3 4">
    <name type="scientific">Noviherbaspirillum galbum</name>
    <dbReference type="NCBI Taxonomy" id="2709383"/>
    <lineage>
        <taxon>Bacteria</taxon>
        <taxon>Pseudomonadati</taxon>
        <taxon>Pseudomonadota</taxon>
        <taxon>Betaproteobacteria</taxon>
        <taxon>Burkholderiales</taxon>
        <taxon>Oxalobacteraceae</taxon>
        <taxon>Noviherbaspirillum</taxon>
    </lineage>
</organism>
<evidence type="ECO:0000313" key="3">
    <source>
        <dbReference type="EMBL" id="NEX61713.1"/>
    </source>
</evidence>
<keyword evidence="4" id="KW-1185">Reference proteome</keyword>
<keyword evidence="2" id="KW-0732">Signal</keyword>
<feature type="compositionally biased region" description="Basic and acidic residues" evidence="1">
    <location>
        <begin position="48"/>
        <end position="63"/>
    </location>
</feature>
<dbReference type="EMBL" id="JAAIVB010000037">
    <property type="protein sequence ID" value="NEX61713.1"/>
    <property type="molecule type" value="Genomic_DNA"/>
</dbReference>
<gene>
    <name evidence="3" type="ORF">G3574_11535</name>
</gene>
<proteinExistence type="predicted"/>
<feature type="chain" id="PRO_5025603787" evidence="2">
    <location>
        <begin position="24"/>
        <end position="94"/>
    </location>
</feature>
<protein>
    <submittedName>
        <fullName evidence="3">Uncharacterized protein</fullName>
    </submittedName>
</protein>
<feature type="region of interest" description="Disordered" evidence="1">
    <location>
        <begin position="48"/>
        <end position="80"/>
    </location>
</feature>
<evidence type="ECO:0000313" key="4">
    <source>
        <dbReference type="Proteomes" id="UP000482155"/>
    </source>
</evidence>
<dbReference type="Proteomes" id="UP000482155">
    <property type="component" value="Unassembled WGS sequence"/>
</dbReference>
<evidence type="ECO:0000256" key="1">
    <source>
        <dbReference type="SAM" id="MobiDB-lite"/>
    </source>
</evidence>
<comment type="caution">
    <text evidence="3">The sequence shown here is derived from an EMBL/GenBank/DDBJ whole genome shotgun (WGS) entry which is preliminary data.</text>
</comment>
<name>A0A6B3SLM7_9BURK</name>
<accession>A0A6B3SLM7</accession>